<evidence type="ECO:0000256" key="1">
    <source>
        <dbReference type="SAM" id="MobiDB-lite"/>
    </source>
</evidence>
<keyword evidence="3" id="KW-1185">Reference proteome</keyword>
<dbReference type="InterPro" id="IPR008160">
    <property type="entry name" value="Collagen"/>
</dbReference>
<dbReference type="AlphaFoldDB" id="A0A9X8Y8J1"/>
<accession>A0A9X8Y8J1</accession>
<dbReference type="PANTHER" id="PTHR24637:SF422">
    <property type="entry name" value="COLLAGEN IV NC1 DOMAIN-CONTAINING PROTEIN"/>
    <property type="match status" value="1"/>
</dbReference>
<proteinExistence type="predicted"/>
<feature type="region of interest" description="Disordered" evidence="1">
    <location>
        <begin position="24"/>
        <end position="129"/>
    </location>
</feature>
<evidence type="ECO:0008006" key="4">
    <source>
        <dbReference type="Google" id="ProtNLM"/>
    </source>
</evidence>
<organism evidence="2 3">
    <name type="scientific">Harryflintia acetispora</name>
    <dbReference type="NCBI Taxonomy" id="1849041"/>
    <lineage>
        <taxon>Bacteria</taxon>
        <taxon>Bacillati</taxon>
        <taxon>Bacillota</taxon>
        <taxon>Clostridia</taxon>
        <taxon>Eubacteriales</taxon>
        <taxon>Oscillospiraceae</taxon>
        <taxon>Harryflintia</taxon>
    </lineage>
</organism>
<comment type="caution">
    <text evidence="2">The sequence shown here is derived from an EMBL/GenBank/DDBJ whole genome shotgun (WGS) entry which is preliminary data.</text>
</comment>
<evidence type="ECO:0000313" key="3">
    <source>
        <dbReference type="Proteomes" id="UP000294682"/>
    </source>
</evidence>
<dbReference type="PANTHER" id="PTHR24637">
    <property type="entry name" value="COLLAGEN"/>
    <property type="match status" value="1"/>
</dbReference>
<dbReference type="Pfam" id="PF01391">
    <property type="entry name" value="Collagen"/>
    <property type="match status" value="1"/>
</dbReference>
<dbReference type="RefSeq" id="WP_132084346.1">
    <property type="nucleotide sequence ID" value="NZ_SLUK01000004.1"/>
</dbReference>
<protein>
    <recommendedName>
        <fullName evidence="4">Collagen triple helix repeat protein</fullName>
    </recommendedName>
</protein>
<gene>
    <name evidence="2" type="ORF">EDD78_10490</name>
</gene>
<sequence>MNREFPFYNGCWRYCCCPPSDNGSPANETGATGPMGPPGPPGSPGANGAPGPRGATGPAGAAGATGMMGTTGATGPTGATGATGPTGATGIQGATGPTGPAGPAGVTGARGFIGATGPTGADGATGPTGLAGAAGATGVTGPTGPTGATGTVPGDSYASFINFGASFADATLIPMRMAVADPAGNITMADPSRVSLAPGVYAISYEVSTLLDAPGFIQVTPYYNGASHIEYGIYFMTGTGTGRSSANGAVSLIIEVPAQTIFNLTFNSPVRATEGALTMVITKLRSGT</sequence>
<name>A0A9X8Y8J1_9FIRM</name>
<evidence type="ECO:0000313" key="2">
    <source>
        <dbReference type="EMBL" id="TCL43752.1"/>
    </source>
</evidence>
<reference evidence="2 3" key="1">
    <citation type="submission" date="2019-03" db="EMBL/GenBank/DDBJ databases">
        <title>Genomic Encyclopedia of Type Strains, Phase IV (KMG-IV): sequencing the most valuable type-strain genomes for metagenomic binning, comparative biology and taxonomic classification.</title>
        <authorList>
            <person name="Goeker M."/>
        </authorList>
    </citation>
    <scope>NUCLEOTIDE SEQUENCE [LARGE SCALE GENOMIC DNA]</scope>
    <source>
        <strain evidence="2 3">DSM 100433</strain>
    </source>
</reference>
<feature type="compositionally biased region" description="Low complexity" evidence="1">
    <location>
        <begin position="44"/>
        <end position="129"/>
    </location>
</feature>
<dbReference type="EMBL" id="SLUK01000004">
    <property type="protein sequence ID" value="TCL43752.1"/>
    <property type="molecule type" value="Genomic_DNA"/>
</dbReference>
<dbReference type="Proteomes" id="UP000294682">
    <property type="component" value="Unassembled WGS sequence"/>
</dbReference>